<dbReference type="SMART" id="SM00360">
    <property type="entry name" value="RRM"/>
    <property type="match status" value="3"/>
</dbReference>
<keyword evidence="2" id="KW-0539">Nucleus</keyword>
<evidence type="ECO:0000259" key="5">
    <source>
        <dbReference type="PROSITE" id="PS50102"/>
    </source>
</evidence>
<keyword evidence="7" id="KW-1185">Reference proteome</keyword>
<protein>
    <submittedName>
        <fullName evidence="8">RNA-binding protein 34</fullName>
    </submittedName>
</protein>
<comment type="subcellular location">
    <subcellularLocation>
        <location evidence="1">Nucleus</location>
    </subcellularLocation>
</comment>
<dbReference type="Pfam" id="PF00076">
    <property type="entry name" value="RRM_1"/>
    <property type="match status" value="3"/>
</dbReference>
<evidence type="ECO:0000256" key="3">
    <source>
        <dbReference type="PROSITE-ProRule" id="PRU00176"/>
    </source>
</evidence>
<evidence type="ECO:0000256" key="4">
    <source>
        <dbReference type="SAM" id="MobiDB-lite"/>
    </source>
</evidence>
<dbReference type="AlphaFoldDB" id="A0A0R3TRU9"/>
<evidence type="ECO:0000313" key="6">
    <source>
        <dbReference type="EMBL" id="VDO07712.1"/>
    </source>
</evidence>
<proteinExistence type="predicted"/>
<dbReference type="InterPro" id="IPR035979">
    <property type="entry name" value="RBD_domain_sf"/>
</dbReference>
<dbReference type="EMBL" id="UZAE01012989">
    <property type="protein sequence ID" value="VDO07712.1"/>
    <property type="molecule type" value="Genomic_DNA"/>
</dbReference>
<dbReference type="Proteomes" id="UP000278807">
    <property type="component" value="Unassembled WGS sequence"/>
</dbReference>
<dbReference type="PANTHER" id="PTHR48033:SF10">
    <property type="entry name" value="RNA-BINDING PROTEIN SQUID"/>
    <property type="match status" value="1"/>
</dbReference>
<feature type="domain" description="RRM" evidence="5">
    <location>
        <begin position="140"/>
        <end position="222"/>
    </location>
</feature>
<keyword evidence="3" id="KW-0694">RNA-binding</keyword>
<feature type="region of interest" description="Disordered" evidence="4">
    <location>
        <begin position="333"/>
        <end position="392"/>
    </location>
</feature>
<accession>A0A0R3TRU9</accession>
<evidence type="ECO:0000256" key="1">
    <source>
        <dbReference type="ARBA" id="ARBA00004123"/>
    </source>
</evidence>
<dbReference type="InterPro" id="IPR012677">
    <property type="entry name" value="Nucleotide-bd_a/b_plait_sf"/>
</dbReference>
<evidence type="ECO:0000256" key="2">
    <source>
        <dbReference type="ARBA" id="ARBA00023242"/>
    </source>
</evidence>
<dbReference type="PROSITE" id="PS50102">
    <property type="entry name" value="RRM"/>
    <property type="match status" value="3"/>
</dbReference>
<feature type="compositionally biased region" description="Basic residues" evidence="4">
    <location>
        <begin position="356"/>
        <end position="392"/>
    </location>
</feature>
<dbReference type="STRING" id="102285.A0A0R3TRU9"/>
<feature type="compositionally biased region" description="Low complexity" evidence="4">
    <location>
        <begin position="341"/>
        <end position="355"/>
    </location>
</feature>
<reference evidence="6 7" key="2">
    <citation type="submission" date="2018-11" db="EMBL/GenBank/DDBJ databases">
        <authorList>
            <consortium name="Pathogen Informatics"/>
        </authorList>
    </citation>
    <scope>NUCLEOTIDE SEQUENCE [LARGE SCALE GENOMIC DNA]</scope>
</reference>
<dbReference type="SUPFAM" id="SSF54928">
    <property type="entry name" value="RNA-binding domain, RBD"/>
    <property type="match status" value="3"/>
</dbReference>
<dbReference type="GO" id="GO:0005654">
    <property type="term" value="C:nucleoplasm"/>
    <property type="evidence" value="ECO:0007669"/>
    <property type="project" value="TreeGrafter"/>
</dbReference>
<feature type="domain" description="RRM" evidence="5">
    <location>
        <begin position="235"/>
        <end position="312"/>
    </location>
</feature>
<dbReference type="PANTHER" id="PTHR48033">
    <property type="entry name" value="RNA-BINDING (RRM/RBD/RNP MOTIFS) FAMILY PROTEIN"/>
    <property type="match status" value="1"/>
</dbReference>
<evidence type="ECO:0000313" key="7">
    <source>
        <dbReference type="Proteomes" id="UP000278807"/>
    </source>
</evidence>
<dbReference type="CDD" id="cd00590">
    <property type="entry name" value="RRM_SF"/>
    <property type="match status" value="1"/>
</dbReference>
<sequence length="392" mass="43584">MIIGCGSVPLSSLFPDQGAQMKSHAGRGALTTQISKVKFFVGGLRRTHTEEHLRRYFESKYGPLVDCHVSKDFKTKESRGYAFVTFKEAIHASRAMSDFPHFIEGVPIQLRPYNLANADQSRNPLGVASSRETAKKPPKNRVVVVGISDTTTKDAIKAALSKIGGVLSVDMESKRGFGIVNFEKSESVDQAVVMSQVKIDGKDCDIYHYNIGKKVIREREGEGEKNGSCEHVDKLRLFIGNLNPSVSREMLKEHFSRFGTVTKVDIICNRQSSRPRGMAFVSMSSEEEVEGVLKGCPHSLSGKELIVRRAYKKNSELQRVIVVRRPLPRRKTWKSKPLPAVKKVGSKVTKPSSSSKVHHATSVRRPQPRPKPSKSKPPRSVKKVGSKAKKRP</sequence>
<dbReference type="GO" id="GO:0010468">
    <property type="term" value="P:regulation of gene expression"/>
    <property type="evidence" value="ECO:0007669"/>
    <property type="project" value="TreeGrafter"/>
</dbReference>
<dbReference type="GO" id="GO:0003723">
    <property type="term" value="F:RNA binding"/>
    <property type="evidence" value="ECO:0007669"/>
    <property type="project" value="UniProtKB-UniRule"/>
</dbReference>
<dbReference type="Gene3D" id="3.30.70.330">
    <property type="match status" value="3"/>
</dbReference>
<feature type="domain" description="RRM" evidence="5">
    <location>
        <begin position="37"/>
        <end position="120"/>
    </location>
</feature>
<dbReference type="GO" id="GO:0000785">
    <property type="term" value="C:chromatin"/>
    <property type="evidence" value="ECO:0007669"/>
    <property type="project" value="TreeGrafter"/>
</dbReference>
<dbReference type="OrthoDB" id="439808at2759"/>
<reference evidence="8" key="1">
    <citation type="submission" date="2017-02" db="UniProtKB">
        <authorList>
            <consortium name="WormBaseParasite"/>
        </authorList>
    </citation>
    <scope>IDENTIFICATION</scope>
</reference>
<dbReference type="InterPro" id="IPR000504">
    <property type="entry name" value="RRM_dom"/>
</dbReference>
<dbReference type="WBParaSite" id="HNAJ_0001033801-mRNA-1">
    <property type="protein sequence ID" value="HNAJ_0001033801-mRNA-1"/>
    <property type="gene ID" value="HNAJ_0001033801"/>
</dbReference>
<evidence type="ECO:0000313" key="8">
    <source>
        <dbReference type="WBParaSite" id="HNAJ_0001033801-mRNA-1"/>
    </source>
</evidence>
<organism evidence="8">
    <name type="scientific">Rodentolepis nana</name>
    <name type="common">Dwarf tapeworm</name>
    <name type="synonym">Hymenolepis nana</name>
    <dbReference type="NCBI Taxonomy" id="102285"/>
    <lineage>
        <taxon>Eukaryota</taxon>
        <taxon>Metazoa</taxon>
        <taxon>Spiralia</taxon>
        <taxon>Lophotrochozoa</taxon>
        <taxon>Platyhelminthes</taxon>
        <taxon>Cestoda</taxon>
        <taxon>Eucestoda</taxon>
        <taxon>Cyclophyllidea</taxon>
        <taxon>Hymenolepididae</taxon>
        <taxon>Rodentolepis</taxon>
    </lineage>
</organism>
<gene>
    <name evidence="6" type="ORF">HNAJ_LOCUS10333</name>
</gene>
<name>A0A0R3TRU9_RODNA</name>